<protein>
    <submittedName>
        <fullName evidence="1">Uncharacterized protein</fullName>
    </submittedName>
</protein>
<organism evidence="1 2">
    <name type="scientific">Pseudoxanthomonas wuyuanensis</name>
    <dbReference type="NCBI Taxonomy" id="1073196"/>
    <lineage>
        <taxon>Bacteria</taxon>
        <taxon>Pseudomonadati</taxon>
        <taxon>Pseudomonadota</taxon>
        <taxon>Gammaproteobacteria</taxon>
        <taxon>Lysobacterales</taxon>
        <taxon>Lysobacteraceae</taxon>
        <taxon>Pseudoxanthomonas</taxon>
    </lineage>
</organism>
<dbReference type="Proteomes" id="UP000219374">
    <property type="component" value="Unassembled WGS sequence"/>
</dbReference>
<accession>A0A286D2Y9</accession>
<proteinExistence type="predicted"/>
<evidence type="ECO:0000313" key="2">
    <source>
        <dbReference type="Proteomes" id="UP000219374"/>
    </source>
</evidence>
<dbReference type="AlphaFoldDB" id="A0A286D2Y9"/>
<dbReference type="EMBL" id="OCND01000002">
    <property type="protein sequence ID" value="SOD53025.1"/>
    <property type="molecule type" value="Genomic_DNA"/>
</dbReference>
<reference evidence="1 2" key="1">
    <citation type="submission" date="2017-09" db="EMBL/GenBank/DDBJ databases">
        <authorList>
            <person name="Ehlers B."/>
            <person name="Leendertz F.H."/>
        </authorList>
    </citation>
    <scope>NUCLEOTIDE SEQUENCE [LARGE SCALE GENOMIC DNA]</scope>
    <source>
        <strain evidence="1 2">CGMCC 1.10978</strain>
    </source>
</reference>
<evidence type="ECO:0000313" key="1">
    <source>
        <dbReference type="EMBL" id="SOD53025.1"/>
    </source>
</evidence>
<sequence>MNTDYFFAQDQAGTRCKVNVLRRAGDNERRTSAAAAQPAPVYQLEDGSALQRVDSDTFRVIGTGAYITVVRD</sequence>
<keyword evidence="2" id="KW-1185">Reference proteome</keyword>
<dbReference type="RefSeq" id="WP_097120976.1">
    <property type="nucleotide sequence ID" value="NZ_OCND01000002.1"/>
</dbReference>
<dbReference type="OrthoDB" id="5986765at2"/>
<gene>
    <name evidence="1" type="ORF">SAMN06296416_102200</name>
</gene>
<name>A0A286D2Y9_9GAMM</name>